<evidence type="ECO:0000313" key="2">
    <source>
        <dbReference type="Proteomes" id="UP000015102"/>
    </source>
</evidence>
<dbReference type="EnsemblMetazoa" id="MESCA000148-RA">
    <property type="protein sequence ID" value="MESCA000148-PA"/>
    <property type="gene ID" value="MESCA000148"/>
</dbReference>
<keyword evidence="2" id="KW-1185">Reference proteome</keyword>
<accession>T1GA98</accession>
<dbReference type="EMBL" id="CAQQ02177468">
    <property type="status" value="NOT_ANNOTATED_CDS"/>
    <property type="molecule type" value="Genomic_DNA"/>
</dbReference>
<dbReference type="EMBL" id="CAQQ02177469">
    <property type="status" value="NOT_ANNOTATED_CDS"/>
    <property type="molecule type" value="Genomic_DNA"/>
</dbReference>
<organism evidence="1 2">
    <name type="scientific">Megaselia scalaris</name>
    <name type="common">Humpbacked fly</name>
    <name type="synonym">Phora scalaris</name>
    <dbReference type="NCBI Taxonomy" id="36166"/>
    <lineage>
        <taxon>Eukaryota</taxon>
        <taxon>Metazoa</taxon>
        <taxon>Ecdysozoa</taxon>
        <taxon>Arthropoda</taxon>
        <taxon>Hexapoda</taxon>
        <taxon>Insecta</taxon>
        <taxon>Pterygota</taxon>
        <taxon>Neoptera</taxon>
        <taxon>Endopterygota</taxon>
        <taxon>Diptera</taxon>
        <taxon>Brachycera</taxon>
        <taxon>Muscomorpha</taxon>
        <taxon>Platypezoidea</taxon>
        <taxon>Phoridae</taxon>
        <taxon>Megaseliini</taxon>
        <taxon>Megaselia</taxon>
    </lineage>
</organism>
<dbReference type="AlphaFoldDB" id="T1GA98"/>
<dbReference type="Proteomes" id="UP000015102">
    <property type="component" value="Unassembled WGS sequence"/>
</dbReference>
<protein>
    <submittedName>
        <fullName evidence="1">Uncharacterized protein</fullName>
    </submittedName>
</protein>
<sequence length="90" mass="10352">MLSRQIYSKFSLRLHRSQFSLNLEEKYFLPTARGIETFVAQDISYVDPAFLKVRVNSIHTGTGEVVGQKTSKGDQLICKKNYLPFVRLNL</sequence>
<reference evidence="2" key="1">
    <citation type="submission" date="2013-02" db="EMBL/GenBank/DDBJ databases">
        <authorList>
            <person name="Hughes D."/>
        </authorList>
    </citation>
    <scope>NUCLEOTIDE SEQUENCE</scope>
    <source>
        <strain>Durham</strain>
        <strain evidence="2">NC isolate 2 -- Noor lab</strain>
    </source>
</reference>
<proteinExistence type="predicted"/>
<dbReference type="HOGENOM" id="CLU_2443372_0_0_1"/>
<name>T1GA98_MEGSC</name>
<reference evidence="1" key="2">
    <citation type="submission" date="2015-06" db="UniProtKB">
        <authorList>
            <consortium name="EnsemblMetazoa"/>
        </authorList>
    </citation>
    <scope>IDENTIFICATION</scope>
</reference>
<evidence type="ECO:0000313" key="1">
    <source>
        <dbReference type="EnsemblMetazoa" id="MESCA000148-PA"/>
    </source>
</evidence>